<evidence type="ECO:0000256" key="3">
    <source>
        <dbReference type="HAMAP-Rule" id="MF_01919"/>
    </source>
</evidence>
<evidence type="ECO:0000313" key="5">
    <source>
        <dbReference type="Proteomes" id="UP001156870"/>
    </source>
</evidence>
<keyword evidence="5" id="KW-1185">Reference proteome</keyword>
<feature type="binding site" evidence="3">
    <location>
        <begin position="84"/>
        <end position="91"/>
    </location>
    <ligand>
        <name>ATP</name>
        <dbReference type="ChEBI" id="CHEBI:30616"/>
    </ligand>
</feature>
<dbReference type="GO" id="GO:0005524">
    <property type="term" value="F:ATP binding"/>
    <property type="evidence" value="ECO:0007669"/>
    <property type="project" value="UniProtKB-UniRule"/>
</dbReference>
<dbReference type="Pfam" id="PF03969">
    <property type="entry name" value="AFG1_ATPase"/>
    <property type="match status" value="1"/>
</dbReference>
<comment type="caution">
    <text evidence="4">The sequence shown here is derived from an EMBL/GenBank/DDBJ whole genome shotgun (WGS) entry which is preliminary data.</text>
</comment>
<dbReference type="SUPFAM" id="SSF52540">
    <property type="entry name" value="P-loop containing nucleoside triphosphate hydrolases"/>
    <property type="match status" value="1"/>
</dbReference>
<gene>
    <name evidence="3 4" type="primary">zapE</name>
    <name evidence="4" type="ORF">GCM10007877_11230</name>
</gene>
<dbReference type="Gene3D" id="3.40.50.300">
    <property type="entry name" value="P-loop containing nucleotide triphosphate hydrolases"/>
    <property type="match status" value="1"/>
</dbReference>
<dbReference type="NCBIfam" id="NF040713">
    <property type="entry name" value="ZapE"/>
    <property type="match status" value="1"/>
</dbReference>
<evidence type="ECO:0000313" key="4">
    <source>
        <dbReference type="EMBL" id="GLS25409.1"/>
    </source>
</evidence>
<keyword evidence="3" id="KW-0131">Cell cycle</keyword>
<evidence type="ECO:0000256" key="1">
    <source>
        <dbReference type="ARBA" id="ARBA00022741"/>
    </source>
</evidence>
<proteinExistence type="inferred from homology"/>
<accession>A0AA37T205</accession>
<keyword evidence="3 4" id="KW-0132">Cell division</keyword>
<comment type="subcellular location">
    <subcellularLocation>
        <location evidence="3">Cytoplasm</location>
    </subcellularLocation>
</comment>
<keyword evidence="3" id="KW-0963">Cytoplasm</keyword>
<dbReference type="GO" id="GO:0005737">
    <property type="term" value="C:cytoplasm"/>
    <property type="evidence" value="ECO:0007669"/>
    <property type="project" value="UniProtKB-SubCell"/>
</dbReference>
<dbReference type="InterPro" id="IPR030870">
    <property type="entry name" value="ZapE"/>
</dbReference>
<dbReference type="PANTHER" id="PTHR12169:SF6">
    <property type="entry name" value="AFG1-LIKE ATPASE"/>
    <property type="match status" value="1"/>
</dbReference>
<sequence length="382" mass="44211">MSHTPQDKTSHTPLWRYEQDLRRPDFNHDSAQEEAVRHLQYLYEQLVADGRNKPQSFFTSIKRRLGLRSEASAFPPIKGLYFWGGVGRGKTYLMDNFYESLPFERKMRAHFHRFMRRVHKELKVLDGEKNPLEIVAERIAKEARVICFDEFFVSDITDAMILATLLEGLFRRGVTLVATSNIIPDGLYKDGLQRARFLPAIELLNTHTLVVNVDGGVDYRLRTLEQAELYHFPLSDMADLALKANFEALVPQSEEIKESVPVEVESRSITARFEAEDVVWFDFNALCDGPRSQNDYIEIAREYHAVIISNIPQLGAHIEDQSRRFINLIDEFYDRKVKLVVSAEIPLHEIYAGGRLSFEFERTTSRLLEMQSQEYLASPHKP</sequence>
<evidence type="ECO:0000256" key="2">
    <source>
        <dbReference type="ARBA" id="ARBA00022840"/>
    </source>
</evidence>
<dbReference type="Proteomes" id="UP001156870">
    <property type="component" value="Unassembled WGS sequence"/>
</dbReference>
<keyword evidence="2 3" id="KW-0067">ATP-binding</keyword>
<comment type="subunit">
    <text evidence="3">Interacts with FtsZ.</text>
</comment>
<reference evidence="4 5" key="1">
    <citation type="journal article" date="2014" name="Int. J. Syst. Evol. Microbiol.">
        <title>Complete genome sequence of Corynebacterium casei LMG S-19264T (=DSM 44701T), isolated from a smear-ripened cheese.</title>
        <authorList>
            <consortium name="US DOE Joint Genome Institute (JGI-PGF)"/>
            <person name="Walter F."/>
            <person name="Albersmeier A."/>
            <person name="Kalinowski J."/>
            <person name="Ruckert C."/>
        </authorList>
    </citation>
    <scope>NUCLEOTIDE SEQUENCE [LARGE SCALE GENOMIC DNA]</scope>
    <source>
        <strain evidence="4 5">NBRC 110095</strain>
    </source>
</reference>
<name>A0AA37T205_9GAMM</name>
<dbReference type="RefSeq" id="WP_232592087.1">
    <property type="nucleotide sequence ID" value="NZ_BSPD01000030.1"/>
</dbReference>
<comment type="function">
    <text evidence="3">Reduces the stability of FtsZ polymers in the presence of ATP.</text>
</comment>
<dbReference type="InterPro" id="IPR027417">
    <property type="entry name" value="P-loop_NTPase"/>
</dbReference>
<dbReference type="InterPro" id="IPR005654">
    <property type="entry name" value="ATPase_AFG1-like"/>
</dbReference>
<keyword evidence="1 3" id="KW-0547">Nucleotide-binding</keyword>
<organism evidence="4 5">
    <name type="scientific">Marinibactrum halimedae</name>
    <dbReference type="NCBI Taxonomy" id="1444977"/>
    <lineage>
        <taxon>Bacteria</taxon>
        <taxon>Pseudomonadati</taxon>
        <taxon>Pseudomonadota</taxon>
        <taxon>Gammaproteobacteria</taxon>
        <taxon>Cellvibrionales</taxon>
        <taxon>Cellvibrionaceae</taxon>
        <taxon>Marinibactrum</taxon>
    </lineage>
</organism>
<dbReference type="GO" id="GO:0051301">
    <property type="term" value="P:cell division"/>
    <property type="evidence" value="ECO:0007669"/>
    <property type="project" value="UniProtKB-UniRule"/>
</dbReference>
<dbReference type="AlphaFoldDB" id="A0AA37T205"/>
<dbReference type="PANTHER" id="PTHR12169">
    <property type="entry name" value="ATPASE N2B"/>
    <property type="match status" value="1"/>
</dbReference>
<dbReference type="EMBL" id="BSPD01000030">
    <property type="protein sequence ID" value="GLS25409.1"/>
    <property type="molecule type" value="Genomic_DNA"/>
</dbReference>
<dbReference type="GO" id="GO:0032153">
    <property type="term" value="C:cell division site"/>
    <property type="evidence" value="ECO:0007669"/>
    <property type="project" value="TreeGrafter"/>
</dbReference>
<dbReference type="GO" id="GO:0016887">
    <property type="term" value="F:ATP hydrolysis activity"/>
    <property type="evidence" value="ECO:0007669"/>
    <property type="project" value="UniProtKB-UniRule"/>
</dbReference>
<dbReference type="HAMAP" id="MF_01919">
    <property type="entry name" value="ZapE"/>
    <property type="match status" value="1"/>
</dbReference>
<comment type="similarity">
    <text evidence="3">Belongs to the AFG1 ATPase family. ZapE subfamily.</text>
</comment>
<protein>
    <recommendedName>
        <fullName evidence="3">Cell division protein ZapE</fullName>
    </recommendedName>
    <alternativeName>
        <fullName evidence="3">Z ring-associated protein ZapE</fullName>
    </alternativeName>
</protein>
<keyword evidence="3" id="KW-0378">Hydrolase</keyword>